<sequence>MSSAAGSVEWVHLTGDERVLWAGTPSTYPALPAVAVGFGLCIAGVWLSRLGSLPGPSWLPLVSVPIGLCIGSWAYLTRWSTRYVFTTKAVYEKTGLFSRTVTQVRFDRVQNTSFDQSTVERLLSYGDIAVYTAGTGGVNLALRDVPDPKRVNALVTTCLSNVAGSTTDPPAADERPTL</sequence>
<evidence type="ECO:0000313" key="3">
    <source>
        <dbReference type="EMBL" id="EMA38825.1"/>
    </source>
</evidence>
<dbReference type="Proteomes" id="UP000011566">
    <property type="component" value="Unassembled WGS sequence"/>
</dbReference>
<evidence type="ECO:0000259" key="2">
    <source>
        <dbReference type="Pfam" id="PF03703"/>
    </source>
</evidence>
<feature type="transmembrane region" description="Helical" evidence="1">
    <location>
        <begin position="58"/>
        <end position="76"/>
    </location>
</feature>
<dbReference type="OrthoDB" id="203544at2157"/>
<dbReference type="AlphaFoldDB" id="M0M352"/>
<dbReference type="PANTHER" id="PTHR37938">
    <property type="entry name" value="BLL0215 PROTEIN"/>
    <property type="match status" value="1"/>
</dbReference>
<dbReference type="PANTHER" id="PTHR37938:SF1">
    <property type="entry name" value="BLL0215 PROTEIN"/>
    <property type="match status" value="1"/>
</dbReference>
<dbReference type="InterPro" id="IPR005182">
    <property type="entry name" value="YdbS-like_PH"/>
</dbReference>
<keyword evidence="1" id="KW-1133">Transmembrane helix</keyword>
<dbReference type="Pfam" id="PF03703">
    <property type="entry name" value="bPH_2"/>
    <property type="match status" value="1"/>
</dbReference>
<dbReference type="RefSeq" id="WP_007692835.1">
    <property type="nucleotide sequence ID" value="NZ_AJRK01000416.1"/>
</dbReference>
<keyword evidence="4" id="KW-1185">Reference proteome</keyword>
<evidence type="ECO:0000313" key="4">
    <source>
        <dbReference type="Proteomes" id="UP000011566"/>
    </source>
</evidence>
<protein>
    <submittedName>
        <fullName evidence="3">Membrane-flanked domain-containing protein</fullName>
    </submittedName>
</protein>
<reference evidence="3 4" key="1">
    <citation type="journal article" date="2014" name="PLoS Genet.">
        <title>Phylogenetically driven sequencing of extremely halophilic archaea reveals strategies for static and dynamic osmo-response.</title>
        <authorList>
            <person name="Becker E.A."/>
            <person name="Seitzer P.M."/>
            <person name="Tritt A."/>
            <person name="Larsen D."/>
            <person name="Krusor M."/>
            <person name="Yao A.I."/>
            <person name="Wu D."/>
            <person name="Madern D."/>
            <person name="Eisen J.A."/>
            <person name="Darling A.E."/>
            <person name="Facciotti M.T."/>
        </authorList>
    </citation>
    <scope>NUCLEOTIDE SEQUENCE [LARGE SCALE GENOMIC DNA]</scope>
    <source>
        <strain evidence="3 4">100A6</strain>
    </source>
</reference>
<dbReference type="PATRIC" id="fig|1132509.6.peg.1895"/>
<dbReference type="EMBL" id="AOMB01000023">
    <property type="protein sequence ID" value="EMA38825.1"/>
    <property type="molecule type" value="Genomic_DNA"/>
</dbReference>
<comment type="caution">
    <text evidence="3">The sequence shown here is derived from an EMBL/GenBank/DDBJ whole genome shotgun (WGS) entry which is preliminary data.</text>
</comment>
<keyword evidence="1" id="KW-0472">Membrane</keyword>
<proteinExistence type="predicted"/>
<name>M0M352_9EURY</name>
<feature type="transmembrane region" description="Helical" evidence="1">
    <location>
        <begin position="28"/>
        <end position="46"/>
    </location>
</feature>
<feature type="domain" description="YdbS-like PH" evidence="2">
    <location>
        <begin position="80"/>
        <end position="152"/>
    </location>
</feature>
<organism evidence="3 4">
    <name type="scientific">Halococcus hamelinensis 100A6</name>
    <dbReference type="NCBI Taxonomy" id="1132509"/>
    <lineage>
        <taxon>Archaea</taxon>
        <taxon>Methanobacteriati</taxon>
        <taxon>Methanobacteriota</taxon>
        <taxon>Stenosarchaea group</taxon>
        <taxon>Halobacteria</taxon>
        <taxon>Halobacteriales</taxon>
        <taxon>Halococcaceae</taxon>
        <taxon>Halococcus</taxon>
    </lineage>
</organism>
<dbReference type="eggNOG" id="arCOG04619">
    <property type="taxonomic scope" value="Archaea"/>
</dbReference>
<gene>
    <name evidence="3" type="ORF">C447_08383</name>
</gene>
<accession>M0M352</accession>
<evidence type="ECO:0000256" key="1">
    <source>
        <dbReference type="SAM" id="Phobius"/>
    </source>
</evidence>
<keyword evidence="1" id="KW-0812">Transmembrane</keyword>